<dbReference type="GO" id="GO:0003723">
    <property type="term" value="F:RNA binding"/>
    <property type="evidence" value="ECO:0007669"/>
    <property type="project" value="InterPro"/>
</dbReference>
<accession>A0AAF1BFU6</accession>
<name>A0AAF1BFU6_DAUCS</name>
<dbReference type="PANTHER" id="PTHR47926">
    <property type="entry name" value="PENTATRICOPEPTIDE REPEAT-CONTAINING PROTEIN"/>
    <property type="match status" value="1"/>
</dbReference>
<dbReference type="Pfam" id="PF20431">
    <property type="entry name" value="E_motif"/>
    <property type="match status" value="1"/>
</dbReference>
<dbReference type="EMBL" id="CP093351">
    <property type="protein sequence ID" value="WOH15322.1"/>
    <property type="molecule type" value="Genomic_DNA"/>
</dbReference>
<dbReference type="FunFam" id="1.25.40.10:FF:000781">
    <property type="entry name" value="Pentatricopeptide repeat-containing protein"/>
    <property type="match status" value="1"/>
</dbReference>
<proteinExistence type="inferred from homology"/>
<reference evidence="3" key="1">
    <citation type="journal article" date="2016" name="Nat. Genet.">
        <title>A high-quality carrot genome assembly provides new insights into carotenoid accumulation and asterid genome evolution.</title>
        <authorList>
            <person name="Iorizzo M."/>
            <person name="Ellison S."/>
            <person name="Senalik D."/>
            <person name="Zeng P."/>
            <person name="Satapoomin P."/>
            <person name="Huang J."/>
            <person name="Bowman M."/>
            <person name="Iovene M."/>
            <person name="Sanseverino W."/>
            <person name="Cavagnaro P."/>
            <person name="Yildiz M."/>
            <person name="Macko-Podgorni A."/>
            <person name="Moranska E."/>
            <person name="Grzebelus E."/>
            <person name="Grzebelus D."/>
            <person name="Ashrafi H."/>
            <person name="Zheng Z."/>
            <person name="Cheng S."/>
            <person name="Spooner D."/>
            <person name="Van Deynze A."/>
            <person name="Simon P."/>
        </authorList>
    </citation>
    <scope>NUCLEOTIDE SEQUENCE</scope>
    <source>
        <tissue evidence="3">Leaf</tissue>
    </source>
</reference>
<protein>
    <recommendedName>
        <fullName evidence="5">Pentatricopeptide repeat-containing protein</fullName>
    </recommendedName>
</protein>
<dbReference type="InterPro" id="IPR046848">
    <property type="entry name" value="E_motif"/>
</dbReference>
<dbReference type="AlphaFoldDB" id="A0AAF1BFU6"/>
<evidence type="ECO:0008006" key="5">
    <source>
        <dbReference type="Google" id="ProtNLM"/>
    </source>
</evidence>
<evidence type="ECO:0000313" key="3">
    <source>
        <dbReference type="EMBL" id="WOH15322.1"/>
    </source>
</evidence>
<dbReference type="InterPro" id="IPR002885">
    <property type="entry name" value="PPR_rpt"/>
</dbReference>
<dbReference type="Gene3D" id="1.25.40.10">
    <property type="entry name" value="Tetratricopeptide repeat domain"/>
    <property type="match status" value="6"/>
</dbReference>
<dbReference type="Pfam" id="PF01535">
    <property type="entry name" value="PPR"/>
    <property type="match status" value="7"/>
</dbReference>
<keyword evidence="1" id="KW-0677">Repeat</keyword>
<dbReference type="Proteomes" id="UP000077755">
    <property type="component" value="Chromosome 9"/>
</dbReference>
<dbReference type="InterPro" id="IPR011990">
    <property type="entry name" value="TPR-like_helical_dom_sf"/>
</dbReference>
<dbReference type="GO" id="GO:0009451">
    <property type="term" value="P:RNA modification"/>
    <property type="evidence" value="ECO:0007669"/>
    <property type="project" value="InterPro"/>
</dbReference>
<dbReference type="FunFam" id="1.25.40.10:FF:000412">
    <property type="entry name" value="Putative pentatricopeptide repeat-containing protein"/>
    <property type="match status" value="1"/>
</dbReference>
<sequence>MNDGFFLLRQKIRYSAGYNSDHHTLATMLKSCAAISDIKLGKTLHSQVVKLGHNSCQFVCKAILNMYAKCNIFDDCLKLFRQNSSNDAITWNIVLSGFSGSRIHDSEVMKLFNKMHTAEDPKPTSVTIAIILPVCARARALGAGRSVHSYAIKTGLESDTLVGNSLVSMYAKSGLICDDANAMFRMITEKDVVSWNAMIAGFAENKFTGEAFRLFCWMLKDSAVPNYATIANILPVCAGLEENAAHRFGKEIHSYVLHRPDLMDNISVTNALMGFYSRIRRMNEVEYLFARMKSRDSVSWNSVIAGYCSNGESMKALKLFHDFVSVAALKPDHVTLVSILPACSHLCNLKAGQQIHGYIVRHPGLIEDTAVENALISFYAKCNDIKAAYRIFLLIRKRDLISWNSILDAFAESGFDTDFVNMLKWMFREGIKPDSVTLISTVQFSATLSRVGTVKEAHAYAIKAHILLGTTELKLRNALIDAYGKCGNMLYASTLFESLSENRNVVTCNSMISGYVNCGLHDNANMIFTTMSERDLTTWNLMVRVYTENDHHGQALSLFFELQNNGLKPDALTVMSILPVCSQIASVHLLKQCHGYVVRACFDDACVLGTLIDLYSKCGSIGSAHNLFKSAFMKDLVMFTAMVGGYAMHGMGSKALGVYFNMLELGIEPDHVIITTILSACSHAGLLNEGLKIFDSIDKLHRLEPTMEQYGCVVDLLARAGRVNDAYSFVTSMPVEANANIWGALLGACRNHHEVEIGCDVADRLFSMEANNIGNYVVMSNLYAANARWDGVAETRKLMKTRELKKSAGSSWIEVEGRNNVFIAGDTSHPYRNNIYSTLLNLDTHIRERFKL</sequence>
<evidence type="ECO:0000256" key="1">
    <source>
        <dbReference type="ARBA" id="ARBA00022737"/>
    </source>
</evidence>
<evidence type="ECO:0000256" key="2">
    <source>
        <dbReference type="ARBA" id="ARBA00061659"/>
    </source>
</evidence>
<dbReference type="FunFam" id="1.25.40.10:FF:000090">
    <property type="entry name" value="Pentatricopeptide repeat-containing protein, chloroplastic"/>
    <property type="match status" value="1"/>
</dbReference>
<gene>
    <name evidence="3" type="ORF">DCAR_0934859</name>
</gene>
<reference evidence="3" key="2">
    <citation type="submission" date="2022-03" db="EMBL/GenBank/DDBJ databases">
        <title>Draft title - Genomic analysis of global carrot germplasm unveils the trajectory of domestication and the origin of high carotenoid orange carrot.</title>
        <authorList>
            <person name="Iorizzo M."/>
            <person name="Ellison S."/>
            <person name="Senalik D."/>
            <person name="Macko-Podgorni A."/>
            <person name="Grzebelus D."/>
            <person name="Bostan H."/>
            <person name="Rolling W."/>
            <person name="Curaba J."/>
            <person name="Simon P."/>
        </authorList>
    </citation>
    <scope>NUCLEOTIDE SEQUENCE</scope>
    <source>
        <tissue evidence="3">Leaf</tissue>
    </source>
</reference>
<dbReference type="InterPro" id="IPR046960">
    <property type="entry name" value="PPR_At4g14850-like_plant"/>
</dbReference>
<keyword evidence="4" id="KW-1185">Reference proteome</keyword>
<dbReference type="FunFam" id="1.25.40.10:FF:000724">
    <property type="entry name" value="Putative pentatricopeptide repeat-containing protein"/>
    <property type="match status" value="1"/>
</dbReference>
<comment type="similarity">
    <text evidence="2">Belongs to the PPR family. PCMP-E subfamily.</text>
</comment>
<dbReference type="FunFam" id="1.25.40.10:FF:000361">
    <property type="entry name" value="Pentatricopeptide repeat-containing protein chloroplastic"/>
    <property type="match status" value="1"/>
</dbReference>
<dbReference type="NCBIfam" id="TIGR00756">
    <property type="entry name" value="PPR"/>
    <property type="match status" value="5"/>
</dbReference>
<dbReference type="Pfam" id="PF13041">
    <property type="entry name" value="PPR_2"/>
    <property type="match status" value="2"/>
</dbReference>
<dbReference type="PANTHER" id="PTHR47926:SF481">
    <property type="entry name" value="TETRATRICOPEPTIDE-LIKE HELICAL DOMAIN SUPERFAMILY"/>
    <property type="match status" value="1"/>
</dbReference>
<evidence type="ECO:0000313" key="4">
    <source>
        <dbReference type="Proteomes" id="UP000077755"/>
    </source>
</evidence>
<organism evidence="3 4">
    <name type="scientific">Daucus carota subsp. sativus</name>
    <name type="common">Carrot</name>
    <dbReference type="NCBI Taxonomy" id="79200"/>
    <lineage>
        <taxon>Eukaryota</taxon>
        <taxon>Viridiplantae</taxon>
        <taxon>Streptophyta</taxon>
        <taxon>Embryophyta</taxon>
        <taxon>Tracheophyta</taxon>
        <taxon>Spermatophyta</taxon>
        <taxon>Magnoliopsida</taxon>
        <taxon>eudicotyledons</taxon>
        <taxon>Gunneridae</taxon>
        <taxon>Pentapetalae</taxon>
        <taxon>asterids</taxon>
        <taxon>campanulids</taxon>
        <taxon>Apiales</taxon>
        <taxon>Apiaceae</taxon>
        <taxon>Apioideae</taxon>
        <taxon>Scandiceae</taxon>
        <taxon>Daucinae</taxon>
        <taxon>Daucus</taxon>
        <taxon>Daucus sect. Daucus</taxon>
    </lineage>
</organism>